<evidence type="ECO:0000256" key="1">
    <source>
        <dbReference type="SAM" id="Coils"/>
    </source>
</evidence>
<gene>
    <name evidence="3" type="ORF">BIW53_02145</name>
</gene>
<dbReference type="InterPro" id="IPR013491">
    <property type="entry name" value="Tape_meas_N"/>
</dbReference>
<proteinExistence type="predicted"/>
<dbReference type="NCBIfam" id="TIGR02675">
    <property type="entry name" value="tape_meas_nterm"/>
    <property type="match status" value="1"/>
</dbReference>
<dbReference type="Proteomes" id="UP000180253">
    <property type="component" value="Unassembled WGS sequence"/>
</dbReference>
<evidence type="ECO:0000259" key="2">
    <source>
        <dbReference type="Pfam" id="PF20155"/>
    </source>
</evidence>
<feature type="coiled-coil region" evidence="1">
    <location>
        <begin position="119"/>
        <end position="146"/>
    </location>
</feature>
<name>A0A1S1N771_9GAMM</name>
<sequence>MANKTLELALRVVAEATGKQNIEQLVAELRNIEQSAERANPATEQLSYELTNTTQTAGRLADELDDLGDLQQLIRAFEQSKQKLEQQEVATAAAAHALNQLQIQAQDTSKPFLELARGIDLAERDLKQMRDELTQNTGKHAALQAELKRSGVDTNNLRVAKRNLGAQFDKAGKAVDGFTQDLKQGNATQQAHAASLSKVAGQVAALAAAYFGLDRVASAVKSVFETGDKFEKLGIQMQALMGGIAGGAKATEWVTQFTKNTPLQLGEVSQAFVKLKAFGLDPMDGTLQSITDQALKLGGGFEEVQGISLALGQAWAKQKLQGEEILQLVERGIPVWELLEKVTGKNVQELQKLSSAGKLGRDVIKQLIDEMGRTSAGSAAAQMALFSGQVSNAKDNLEQFYNLIAQSGAMDWLKNQLTTLNTEFAAMAADGRLQEWAQSISDTIVNTGTVINDAISTLYDYREEIGFVAKAWLALKIGGYFSSVVSGAVAATRAFTTYKTAINGATTATHAATLATNKWKSALSFITKGGLYTVLISELLSVGIEYNKLLTLENQVAKSQRDAKVSSAKLAEELKVVSENTGVLITNMDELNTAVEQGTILWNERLGIYEGAIKKQQELVEATKQADQAERERHAFLTLTVAEALKVTESLEQQAQNLNGVRDGVDGFIQSLNSARVALVNSGAEYSQQVVLLDSLKAKFETHNESLARQAYLTGDVSKAYKELGLTSSTALEQTATKLQGAFELIQQQNEPIALQQQAFLKWADAAIKAADATDQTVPASVQAAAAALGLTKELDKLVEKANALKPVTDTNSEAVKRFTVALDATSAAIKQNQQVLASSTATADQKAQAQAALTKQQARLTKQTEDLNKVQQYELATLSQLKAEQSELISQVANLDNRYRAGTLSAQEYNEQKARLESLLSVVNNLLGDFKTAQDDATAATKRGTQATKEATKATEDNFKSLRQQKDELEKVSQSAARASTNINSYTHSARPTVSDIVDYQEKYESDGAYSFESNEVRAEKEKRARAKLAEAQYNRFEREIESATTTHALNNLYIKAIKQLSYLDQEQKQKLTDAIAAQKKVLNTKNNQTPISPNQALNGLPNIITSSNQVVVNSSNSSLIDAINKLISTLTQHHSGKTITLQLSLPNGQTAEMYAHMRDELLNELEQLSNAQ</sequence>
<reference evidence="3 4" key="1">
    <citation type="submission" date="2016-10" db="EMBL/GenBank/DDBJ databases">
        <title>Pseudoalteromonas amylolytica sp. nov., isolated from the surface seawater.</title>
        <authorList>
            <person name="Wu Y.-H."/>
            <person name="Cheng H."/>
            <person name="Jin X.-B."/>
            <person name="Wang C.-S."/>
            <person name="Xu X.-W."/>
        </authorList>
    </citation>
    <scope>NUCLEOTIDE SEQUENCE [LARGE SCALE GENOMIC DNA]</scope>
    <source>
        <strain evidence="3 4">JCM 12483</strain>
    </source>
</reference>
<keyword evidence="1" id="KW-0175">Coiled coil</keyword>
<feature type="coiled-coil region" evidence="1">
    <location>
        <begin position="953"/>
        <end position="983"/>
    </location>
</feature>
<dbReference type="RefSeq" id="WP_070990168.1">
    <property type="nucleotide sequence ID" value="NZ_CBCSHD010000008.1"/>
</dbReference>
<organism evidence="3 4">
    <name type="scientific">Pseudoalteromonas byunsanensis</name>
    <dbReference type="NCBI Taxonomy" id="327939"/>
    <lineage>
        <taxon>Bacteria</taxon>
        <taxon>Pseudomonadati</taxon>
        <taxon>Pseudomonadota</taxon>
        <taxon>Gammaproteobacteria</taxon>
        <taxon>Alteromonadales</taxon>
        <taxon>Pseudoalteromonadaceae</taxon>
        <taxon>Pseudoalteromonas</taxon>
    </lineage>
</organism>
<dbReference type="PANTHER" id="PTHR38812">
    <property type="entry name" value="MU-LIKE PROPHAGE FLUMU PROTEIN GP42"/>
    <property type="match status" value="1"/>
</dbReference>
<dbReference type="STRING" id="327939.BIW53_02145"/>
<dbReference type="PANTHER" id="PTHR38812:SF2">
    <property type="entry name" value="MU-LIKE PROPHAGE FLUMU PROTEIN GP42"/>
    <property type="match status" value="1"/>
</dbReference>
<feature type="coiled-coil region" evidence="1">
    <location>
        <begin position="1021"/>
        <end position="1048"/>
    </location>
</feature>
<evidence type="ECO:0000313" key="4">
    <source>
        <dbReference type="Proteomes" id="UP000180253"/>
    </source>
</evidence>
<dbReference type="AlphaFoldDB" id="A0A1S1N771"/>
<accession>A0A1S1N771</accession>
<comment type="caution">
    <text evidence="3">The sequence shown here is derived from an EMBL/GenBank/DDBJ whole genome shotgun (WGS) entry which is preliminary data.</text>
</comment>
<dbReference type="OrthoDB" id="6745079at2"/>
<feature type="coiled-coil region" evidence="1">
    <location>
        <begin position="847"/>
        <end position="927"/>
    </location>
</feature>
<dbReference type="EMBL" id="MNAN01000018">
    <property type="protein sequence ID" value="OHU97142.1"/>
    <property type="molecule type" value="Genomic_DNA"/>
</dbReference>
<dbReference type="InterPro" id="IPR053058">
    <property type="entry name" value="Mulikevirus_tape_measure"/>
</dbReference>
<protein>
    <submittedName>
        <fullName evidence="3">Phage tail tape measure protein</fullName>
    </submittedName>
</protein>
<evidence type="ECO:0000313" key="3">
    <source>
        <dbReference type="EMBL" id="OHU97142.1"/>
    </source>
</evidence>
<keyword evidence="4" id="KW-1185">Reference proteome</keyword>
<feature type="domain" description="Tape measure protein N-terminal" evidence="2">
    <location>
        <begin position="221"/>
        <end position="404"/>
    </location>
</feature>
<dbReference type="Pfam" id="PF20155">
    <property type="entry name" value="TMP_3"/>
    <property type="match status" value="1"/>
</dbReference>